<dbReference type="PANTHER" id="PTHR19353:SF15">
    <property type="entry name" value="CYTOCHROME B5 HEME-BINDING DOMAIN-CONTAINING PROTEIN"/>
    <property type="match status" value="1"/>
</dbReference>
<evidence type="ECO:0000256" key="2">
    <source>
        <dbReference type="ARBA" id="ARBA00022723"/>
    </source>
</evidence>
<dbReference type="InterPro" id="IPR036400">
    <property type="entry name" value="Cyt_B5-like_heme/steroid_sf"/>
</dbReference>
<evidence type="ECO:0000256" key="5">
    <source>
        <dbReference type="SAM" id="MobiDB-lite"/>
    </source>
</evidence>
<dbReference type="Gene3D" id="3.10.120.10">
    <property type="entry name" value="Cytochrome b5-like heme/steroid binding domain"/>
    <property type="match status" value="1"/>
</dbReference>
<dbReference type="InterPro" id="IPR018506">
    <property type="entry name" value="Cyt_B5_heme-BS"/>
</dbReference>
<evidence type="ECO:0000256" key="1">
    <source>
        <dbReference type="ARBA" id="ARBA00022617"/>
    </source>
</evidence>
<dbReference type="SUPFAM" id="SSF55856">
    <property type="entry name" value="Cytochrome b5-like heme/steroid binding domain"/>
    <property type="match status" value="1"/>
</dbReference>
<dbReference type="EMBL" id="PGGS01000206">
    <property type="protein sequence ID" value="PNH06950.1"/>
    <property type="molecule type" value="Genomic_DNA"/>
</dbReference>
<dbReference type="GO" id="GO:0046872">
    <property type="term" value="F:metal ion binding"/>
    <property type="evidence" value="ECO:0007669"/>
    <property type="project" value="UniProtKB-UniRule"/>
</dbReference>
<keyword evidence="3 4" id="KW-0408">Iron</keyword>
<keyword evidence="2 4" id="KW-0479">Metal-binding</keyword>
<feature type="transmembrane region" description="Helical" evidence="4">
    <location>
        <begin position="279"/>
        <end position="298"/>
    </location>
</feature>
<accession>A0A2J8A358</accession>
<evidence type="ECO:0000256" key="4">
    <source>
        <dbReference type="RuleBase" id="RU362121"/>
    </source>
</evidence>
<feature type="transmembrane region" description="Helical" evidence="4">
    <location>
        <begin position="177"/>
        <end position="196"/>
    </location>
</feature>
<keyword evidence="4" id="KW-0472">Membrane</keyword>
<feature type="transmembrane region" description="Helical" evidence="4">
    <location>
        <begin position="151"/>
        <end position="170"/>
    </location>
</feature>
<dbReference type="AlphaFoldDB" id="A0A2J8A358"/>
<evidence type="ECO:0000313" key="8">
    <source>
        <dbReference type="Proteomes" id="UP000236333"/>
    </source>
</evidence>
<keyword evidence="8" id="KW-1185">Reference proteome</keyword>
<dbReference type="GO" id="GO:0006629">
    <property type="term" value="P:lipid metabolic process"/>
    <property type="evidence" value="ECO:0007669"/>
    <property type="project" value="InterPro"/>
</dbReference>
<dbReference type="PRINTS" id="PR00363">
    <property type="entry name" value="CYTOCHROMEB5"/>
</dbReference>
<feature type="compositionally biased region" description="Polar residues" evidence="5">
    <location>
        <begin position="12"/>
        <end position="24"/>
    </location>
</feature>
<dbReference type="Proteomes" id="UP000236333">
    <property type="component" value="Unassembled WGS sequence"/>
</dbReference>
<dbReference type="InterPro" id="IPR012171">
    <property type="entry name" value="Fatty_acid_desaturase"/>
</dbReference>
<dbReference type="GO" id="GO:0016717">
    <property type="term" value="F:oxidoreductase activity, acting on paired donors, with oxidation of a pair of donors resulting in the reduction of molecular oxygen to two molecules of water"/>
    <property type="evidence" value="ECO:0007669"/>
    <property type="project" value="TreeGrafter"/>
</dbReference>
<dbReference type="PROSITE" id="PS00191">
    <property type="entry name" value="CYTOCHROME_B5_1"/>
    <property type="match status" value="1"/>
</dbReference>
<dbReference type="GO" id="GO:0020037">
    <property type="term" value="F:heme binding"/>
    <property type="evidence" value="ECO:0007669"/>
    <property type="project" value="UniProtKB-UniRule"/>
</dbReference>
<dbReference type="PROSITE" id="PS50255">
    <property type="entry name" value="CYTOCHROME_B5_2"/>
    <property type="match status" value="1"/>
</dbReference>
<feature type="region of interest" description="Disordered" evidence="5">
    <location>
        <begin position="1"/>
        <end position="24"/>
    </location>
</feature>
<protein>
    <submittedName>
        <fullName evidence="7">Putative Delta(5) fatty acid desaturase C</fullName>
    </submittedName>
</protein>
<comment type="caution">
    <text evidence="4">Lacks conserved residue(s) required for the propagation of feature annotation.</text>
</comment>
<reference evidence="7 8" key="1">
    <citation type="journal article" date="2017" name="Mol. Biol. Evol.">
        <title>The 4-celled Tetrabaena socialis nuclear genome reveals the essential components for genetic control of cell number at the origin of multicellularity in the volvocine lineage.</title>
        <authorList>
            <person name="Featherston J."/>
            <person name="Arakaki Y."/>
            <person name="Hanschen E.R."/>
            <person name="Ferris P.J."/>
            <person name="Michod R.E."/>
            <person name="Olson B.J.S.C."/>
            <person name="Nozaki H."/>
            <person name="Durand P.M."/>
        </authorList>
    </citation>
    <scope>NUCLEOTIDE SEQUENCE [LARGE SCALE GENOMIC DNA]</scope>
    <source>
        <strain evidence="7 8">NIES-571</strain>
    </source>
</reference>
<sequence>MCQLRDEVSAPPTASTAGTSGQAKQHTNWIIAGQAYDLAKFVKHHPGGVDAILLGRGRDCTELFEQYHVLNDKHLRVLERYRMPPTSKAALGKLAADGPGANGGEALVDDGEADVSAIVGLQQPASRTAYQVDPFYEDVKAMVRAHGNIKMSTPFVILHCLHVLGLVYALRLWYQGSLVSAFLLPTLLWLFGAAMVHDGGHFALSHKAGVNKFLNFTAALITNSTGCWYLQHNILHHSYTNLHGQDGDLDSHHPYMRIHPEQSIAPTDLHHALRCISHLFMYVFAHIGLTMISPVSYFRGLAARRKGTADAKVEQDTYTLSQFHSGIVLQESYLWSYLTIGLNMQSLHHIVPGVSYSQLTSMYPKYRAICAKHGIRLLERRSLAHALATHVQTLWVLSKKHSFAEVSRKLT</sequence>
<dbReference type="GO" id="GO:0016020">
    <property type="term" value="C:membrane"/>
    <property type="evidence" value="ECO:0007669"/>
    <property type="project" value="TreeGrafter"/>
</dbReference>
<feature type="domain" description="Cytochrome b5 heme-binding" evidence="6">
    <location>
        <begin position="30"/>
        <end position="95"/>
    </location>
</feature>
<dbReference type="InterPro" id="IPR001199">
    <property type="entry name" value="Cyt_B5-like_heme/steroid-bd"/>
</dbReference>
<evidence type="ECO:0000313" key="7">
    <source>
        <dbReference type="EMBL" id="PNH06950.1"/>
    </source>
</evidence>
<dbReference type="Pfam" id="PF00487">
    <property type="entry name" value="FA_desaturase"/>
    <property type="match status" value="2"/>
</dbReference>
<evidence type="ECO:0000259" key="6">
    <source>
        <dbReference type="PROSITE" id="PS50255"/>
    </source>
</evidence>
<keyword evidence="1 4" id="KW-0349">Heme</keyword>
<name>A0A2J8A358_9CHLO</name>
<evidence type="ECO:0000256" key="3">
    <source>
        <dbReference type="ARBA" id="ARBA00023004"/>
    </source>
</evidence>
<dbReference type="OrthoDB" id="260091at2759"/>
<proteinExistence type="inferred from homology"/>
<dbReference type="PANTHER" id="PTHR19353">
    <property type="entry name" value="FATTY ACID DESATURASE 2"/>
    <property type="match status" value="1"/>
</dbReference>
<dbReference type="Pfam" id="PF00173">
    <property type="entry name" value="Cyt-b5"/>
    <property type="match status" value="1"/>
</dbReference>
<dbReference type="InterPro" id="IPR005804">
    <property type="entry name" value="FA_desaturase_dom"/>
</dbReference>
<comment type="caution">
    <text evidence="7">The sequence shown here is derived from an EMBL/GenBank/DDBJ whole genome shotgun (WGS) entry which is preliminary data.</text>
</comment>
<dbReference type="SMART" id="SM01117">
    <property type="entry name" value="Cyt-b5"/>
    <property type="match status" value="1"/>
</dbReference>
<comment type="similarity">
    <text evidence="4">Belongs to the cytochrome b5 family.</text>
</comment>
<gene>
    <name evidence="7" type="ORF">TSOC_006644</name>
</gene>
<keyword evidence="4" id="KW-0812">Transmembrane</keyword>
<organism evidence="7 8">
    <name type="scientific">Tetrabaena socialis</name>
    <dbReference type="NCBI Taxonomy" id="47790"/>
    <lineage>
        <taxon>Eukaryota</taxon>
        <taxon>Viridiplantae</taxon>
        <taxon>Chlorophyta</taxon>
        <taxon>core chlorophytes</taxon>
        <taxon>Chlorophyceae</taxon>
        <taxon>CS clade</taxon>
        <taxon>Chlamydomonadales</taxon>
        <taxon>Tetrabaenaceae</taxon>
        <taxon>Tetrabaena</taxon>
    </lineage>
</organism>
<keyword evidence="4" id="KW-1133">Transmembrane helix</keyword>